<protein>
    <submittedName>
        <fullName evidence="1">Uncharacterized protein</fullName>
    </submittedName>
</protein>
<dbReference type="Proteomes" id="UP001163105">
    <property type="component" value="Unassembled WGS sequence"/>
</dbReference>
<dbReference type="AlphaFoldDB" id="A0AB34FS14"/>
<proteinExistence type="predicted"/>
<dbReference type="EMBL" id="JAQHRD010000004">
    <property type="protein sequence ID" value="KAJ6441633.1"/>
    <property type="molecule type" value="Genomic_DNA"/>
</dbReference>
<evidence type="ECO:0000313" key="2">
    <source>
        <dbReference type="Proteomes" id="UP001163105"/>
    </source>
</evidence>
<name>A0AB34FS14_9HYPO</name>
<organism evidence="1 2">
    <name type="scientific">Purpureocillium lavendulum</name>
    <dbReference type="NCBI Taxonomy" id="1247861"/>
    <lineage>
        <taxon>Eukaryota</taxon>
        <taxon>Fungi</taxon>
        <taxon>Dikarya</taxon>
        <taxon>Ascomycota</taxon>
        <taxon>Pezizomycotina</taxon>
        <taxon>Sordariomycetes</taxon>
        <taxon>Hypocreomycetidae</taxon>
        <taxon>Hypocreales</taxon>
        <taxon>Ophiocordycipitaceae</taxon>
        <taxon>Purpureocillium</taxon>
    </lineage>
</organism>
<evidence type="ECO:0000313" key="1">
    <source>
        <dbReference type="EMBL" id="KAJ6441633.1"/>
    </source>
</evidence>
<gene>
    <name evidence="1" type="ORF">O9K51_05184</name>
</gene>
<comment type="caution">
    <text evidence="1">The sequence shown here is derived from an EMBL/GenBank/DDBJ whole genome shotgun (WGS) entry which is preliminary data.</text>
</comment>
<accession>A0AB34FS14</accession>
<keyword evidence="2" id="KW-1185">Reference proteome</keyword>
<sequence length="124" mass="14114">MANAGHGSDGLQVNMDYSNYPETVYPPGNHHVLSPQQISVAKGSSTLPATPPPQATICGIKRRTFFITIIRSVTKRHSRCDERIHTGIHVGFSLPVRIPWCYRTLQRLPWLQRHRIHVHGIFKR</sequence>
<reference evidence="1" key="1">
    <citation type="submission" date="2023-01" db="EMBL/GenBank/DDBJ databases">
        <title>The growth and conidiation of Purpureocillium lavendulum are regulated by nitrogen source and histone H3K14 acetylation.</title>
        <authorList>
            <person name="Tang P."/>
            <person name="Han J."/>
            <person name="Zhang C."/>
            <person name="Tang P."/>
            <person name="Qi F."/>
            <person name="Zhang K."/>
            <person name="Liang L."/>
        </authorList>
    </citation>
    <scope>NUCLEOTIDE SEQUENCE</scope>
    <source>
        <strain evidence="1">YMF1.00683</strain>
    </source>
</reference>